<dbReference type="NCBIfam" id="TIGR01844">
    <property type="entry name" value="type_I_sec_TolC"/>
    <property type="match status" value="1"/>
</dbReference>
<dbReference type="GO" id="GO:0015288">
    <property type="term" value="F:porin activity"/>
    <property type="evidence" value="ECO:0007669"/>
    <property type="project" value="TreeGrafter"/>
</dbReference>
<dbReference type="Gene3D" id="1.20.1600.10">
    <property type="entry name" value="Outer membrane efflux proteins (OEP)"/>
    <property type="match status" value="1"/>
</dbReference>
<dbReference type="PANTHER" id="PTHR30026">
    <property type="entry name" value="OUTER MEMBRANE PROTEIN TOLC"/>
    <property type="match status" value="1"/>
</dbReference>
<protein>
    <submittedName>
        <fullName evidence="9">Outer membrane protein</fullName>
    </submittedName>
</protein>
<keyword evidence="7" id="KW-0998">Cell outer membrane</keyword>
<dbReference type="RefSeq" id="WP_092499105.1">
    <property type="nucleotide sequence ID" value="NZ_FNFV01000002.1"/>
</dbReference>
<evidence type="ECO:0000256" key="3">
    <source>
        <dbReference type="ARBA" id="ARBA00022448"/>
    </source>
</evidence>
<sequence length="471" mass="50025">MELRTGLSKLRKGRLLRRVGLGVKAVALGAALVAAPVPGAAETLADALVLAYRNSNLLAQNRALLRAADEDVASAVAQLRPVINFVAGSSYAIRHAATDSLTSSARITLDVTLFDSGAGRLAVEAAKETVLATREALRLIEQNVLLGAVQAYVAVIRAREFVVLRQNNVRVIAEQLRAARDRFEVGEITSTEVSLAEARLAAARSALAAAEGDLQVAREAYKAAIGTYPGQLASPSMKPLEARTLEAAKAIAEREHPAIAQVRHSVAAAELNIERARAAMKPRITGSLSTQVDSLGPWQNSAGINLTVPLYAGGGLSSAYRRAVALRDAERANLLQTTLQVAQQVGNAWAQLAVATASLEATDRQVRAATVAYRGVSEEARLGARTTLDVLDAEQELLDARVAQVSARTDQLVAHYALLSAMGLLTVEHLGLGVATYDPEAYYNVVKDAPSRAVSPEGRKLDRILKEVYGK</sequence>
<organism evidence="9 10">
    <name type="scientific">Meinhardsimonia xiamenensis</name>
    <dbReference type="NCBI Taxonomy" id="990712"/>
    <lineage>
        <taxon>Bacteria</taxon>
        <taxon>Pseudomonadati</taxon>
        <taxon>Pseudomonadota</taxon>
        <taxon>Alphaproteobacteria</taxon>
        <taxon>Rhodobacterales</taxon>
        <taxon>Paracoccaceae</taxon>
        <taxon>Meinhardsimonia</taxon>
    </lineage>
</organism>
<comment type="similarity">
    <text evidence="2">Belongs to the outer membrane factor (OMF) (TC 1.B.17) family.</text>
</comment>
<evidence type="ECO:0000256" key="1">
    <source>
        <dbReference type="ARBA" id="ARBA00004442"/>
    </source>
</evidence>
<evidence type="ECO:0000256" key="6">
    <source>
        <dbReference type="ARBA" id="ARBA00023136"/>
    </source>
</evidence>
<reference evidence="10" key="1">
    <citation type="submission" date="2016-10" db="EMBL/GenBank/DDBJ databases">
        <authorList>
            <person name="Varghese N."/>
            <person name="Submissions S."/>
        </authorList>
    </citation>
    <scope>NUCLEOTIDE SEQUENCE [LARGE SCALE GENOMIC DNA]</scope>
    <source>
        <strain evidence="10">CGMCC 1.10789</strain>
    </source>
</reference>
<keyword evidence="4" id="KW-1134">Transmembrane beta strand</keyword>
<dbReference type="OrthoDB" id="9789368at2"/>
<dbReference type="InterPro" id="IPR051906">
    <property type="entry name" value="TolC-like"/>
</dbReference>
<dbReference type="Proteomes" id="UP000199328">
    <property type="component" value="Unassembled WGS sequence"/>
</dbReference>
<evidence type="ECO:0000256" key="8">
    <source>
        <dbReference type="SAM" id="Coils"/>
    </source>
</evidence>
<dbReference type="InterPro" id="IPR003423">
    <property type="entry name" value="OMP_efflux"/>
</dbReference>
<dbReference type="AlphaFoldDB" id="A0A1G9B4M1"/>
<keyword evidence="6" id="KW-0472">Membrane</keyword>
<dbReference type="GO" id="GO:0015562">
    <property type="term" value="F:efflux transmembrane transporter activity"/>
    <property type="evidence" value="ECO:0007669"/>
    <property type="project" value="InterPro"/>
</dbReference>
<dbReference type="GO" id="GO:1990281">
    <property type="term" value="C:efflux pump complex"/>
    <property type="evidence" value="ECO:0007669"/>
    <property type="project" value="TreeGrafter"/>
</dbReference>
<keyword evidence="5" id="KW-0812">Transmembrane</keyword>
<evidence type="ECO:0000256" key="4">
    <source>
        <dbReference type="ARBA" id="ARBA00022452"/>
    </source>
</evidence>
<dbReference type="EMBL" id="FNFV01000002">
    <property type="protein sequence ID" value="SDK34439.1"/>
    <property type="molecule type" value="Genomic_DNA"/>
</dbReference>
<proteinExistence type="inferred from homology"/>
<dbReference type="GO" id="GO:0009279">
    <property type="term" value="C:cell outer membrane"/>
    <property type="evidence" value="ECO:0007669"/>
    <property type="project" value="UniProtKB-SubCell"/>
</dbReference>
<evidence type="ECO:0000256" key="7">
    <source>
        <dbReference type="ARBA" id="ARBA00023237"/>
    </source>
</evidence>
<dbReference type="Pfam" id="PF02321">
    <property type="entry name" value="OEP"/>
    <property type="match status" value="2"/>
</dbReference>
<evidence type="ECO:0000256" key="2">
    <source>
        <dbReference type="ARBA" id="ARBA00007613"/>
    </source>
</evidence>
<keyword evidence="8" id="KW-0175">Coiled coil</keyword>
<accession>A0A1G9B4M1</accession>
<keyword evidence="3" id="KW-0813">Transport</keyword>
<dbReference type="SUPFAM" id="SSF56954">
    <property type="entry name" value="Outer membrane efflux proteins (OEP)"/>
    <property type="match status" value="1"/>
</dbReference>
<dbReference type="InterPro" id="IPR010130">
    <property type="entry name" value="T1SS_OMP_TolC"/>
</dbReference>
<comment type="subcellular location">
    <subcellularLocation>
        <location evidence="1">Cell outer membrane</location>
    </subcellularLocation>
</comment>
<keyword evidence="10" id="KW-1185">Reference proteome</keyword>
<name>A0A1G9B4M1_9RHOB</name>
<gene>
    <name evidence="9" type="ORF">SAMN05216257_102401</name>
</gene>
<dbReference type="PANTHER" id="PTHR30026:SF22">
    <property type="entry name" value="OUTER MEMBRANE EFFLUX PROTEIN"/>
    <property type="match status" value="1"/>
</dbReference>
<feature type="coiled-coil region" evidence="8">
    <location>
        <begin position="193"/>
        <end position="220"/>
    </location>
</feature>
<evidence type="ECO:0000256" key="5">
    <source>
        <dbReference type="ARBA" id="ARBA00022692"/>
    </source>
</evidence>
<evidence type="ECO:0000313" key="10">
    <source>
        <dbReference type="Proteomes" id="UP000199328"/>
    </source>
</evidence>
<dbReference type="STRING" id="990712.SAMN05216257_102401"/>
<evidence type="ECO:0000313" key="9">
    <source>
        <dbReference type="EMBL" id="SDK34439.1"/>
    </source>
</evidence>